<dbReference type="InterPro" id="IPR036388">
    <property type="entry name" value="WH-like_DNA-bd_sf"/>
</dbReference>
<dbReference type="Gene3D" id="1.10.10.10">
    <property type="entry name" value="Winged helix-like DNA-binding domain superfamily/Winged helix DNA-binding domain"/>
    <property type="match status" value="1"/>
</dbReference>
<dbReference type="InterPro" id="IPR007627">
    <property type="entry name" value="RNA_pol_sigma70_r2"/>
</dbReference>
<evidence type="ECO:0000256" key="3">
    <source>
        <dbReference type="ARBA" id="ARBA00023082"/>
    </source>
</evidence>
<dbReference type="Gene3D" id="1.10.1740.10">
    <property type="match status" value="1"/>
</dbReference>
<dbReference type="InterPro" id="IPR013249">
    <property type="entry name" value="RNA_pol_sigma70_r4_t2"/>
</dbReference>
<evidence type="ECO:0000259" key="7">
    <source>
        <dbReference type="Pfam" id="PF04542"/>
    </source>
</evidence>
<keyword evidence="2" id="KW-0805">Transcription regulation</keyword>
<dbReference type="PANTHER" id="PTHR43133:SF52">
    <property type="entry name" value="ECF RNA POLYMERASE SIGMA FACTOR SIGL"/>
    <property type="match status" value="1"/>
</dbReference>
<dbReference type="PANTHER" id="PTHR43133">
    <property type="entry name" value="RNA POLYMERASE ECF-TYPE SIGMA FACTO"/>
    <property type="match status" value="1"/>
</dbReference>
<sequence>MKKGQLGDAGDVQRDAEMTLFFKENLRPLIRYLLRRFGSDLDVDSVVQETFERLWKRWDDITGDRTAYMFTVAKNLAIDRLKKNRPPDAVAEDFDSYVSYQFSSPESYAEFIEIMHAINDMPKSLREPMRWRMRGLTTAEIAEVLGMKQATVTKSINRGRAELSARGLGGSGQRARSRKPAAPRKAKSEAPDGDPDFPTEADSKSAGWHHV</sequence>
<reference evidence="9 10" key="1">
    <citation type="submission" date="2019-02" db="EMBL/GenBank/DDBJ databases">
        <title>Genomic Encyclopedia of Type Strains, Phase IV (KMG-IV): sequencing the most valuable type-strain genomes for metagenomic binning, comparative biology and taxonomic classification.</title>
        <authorList>
            <person name="Goeker M."/>
        </authorList>
    </citation>
    <scope>NUCLEOTIDE SEQUENCE [LARGE SCALE GENOMIC DNA]</scope>
    <source>
        <strain evidence="9 10">DSM 101727</strain>
    </source>
</reference>
<evidence type="ECO:0000256" key="1">
    <source>
        <dbReference type="ARBA" id="ARBA00010641"/>
    </source>
</evidence>
<comment type="caution">
    <text evidence="9">The sequence shown here is derived from an EMBL/GenBank/DDBJ whole genome shotgun (WGS) entry which is preliminary data.</text>
</comment>
<dbReference type="InterPro" id="IPR013324">
    <property type="entry name" value="RNA_pol_sigma_r3/r4-like"/>
</dbReference>
<dbReference type="GO" id="GO:0016987">
    <property type="term" value="F:sigma factor activity"/>
    <property type="evidence" value="ECO:0007669"/>
    <property type="project" value="UniProtKB-KW"/>
</dbReference>
<evidence type="ECO:0000259" key="8">
    <source>
        <dbReference type="Pfam" id="PF08281"/>
    </source>
</evidence>
<organism evidence="9 10">
    <name type="scientific">Herbihabitans rhizosphaerae</name>
    <dbReference type="NCBI Taxonomy" id="1872711"/>
    <lineage>
        <taxon>Bacteria</taxon>
        <taxon>Bacillati</taxon>
        <taxon>Actinomycetota</taxon>
        <taxon>Actinomycetes</taxon>
        <taxon>Pseudonocardiales</taxon>
        <taxon>Pseudonocardiaceae</taxon>
        <taxon>Herbihabitans</taxon>
    </lineage>
</organism>
<feature type="domain" description="RNA polymerase sigma-70 region 2" evidence="7">
    <location>
        <begin position="22"/>
        <end position="85"/>
    </location>
</feature>
<accession>A0A4Q7L1J7</accession>
<keyword evidence="10" id="KW-1185">Reference proteome</keyword>
<gene>
    <name evidence="9" type="ORF">EV193_10233</name>
</gene>
<dbReference type="Pfam" id="PF04542">
    <property type="entry name" value="Sigma70_r2"/>
    <property type="match status" value="1"/>
</dbReference>
<dbReference type="SUPFAM" id="SSF88946">
    <property type="entry name" value="Sigma2 domain of RNA polymerase sigma factors"/>
    <property type="match status" value="1"/>
</dbReference>
<keyword evidence="4" id="KW-0238">DNA-binding</keyword>
<dbReference type="GO" id="GO:0006352">
    <property type="term" value="P:DNA-templated transcription initiation"/>
    <property type="evidence" value="ECO:0007669"/>
    <property type="project" value="InterPro"/>
</dbReference>
<dbReference type="RefSeq" id="WP_130342956.1">
    <property type="nucleotide sequence ID" value="NZ_SGWQ01000002.1"/>
</dbReference>
<dbReference type="NCBIfam" id="TIGR02937">
    <property type="entry name" value="sigma70-ECF"/>
    <property type="match status" value="1"/>
</dbReference>
<evidence type="ECO:0000256" key="5">
    <source>
        <dbReference type="ARBA" id="ARBA00023163"/>
    </source>
</evidence>
<evidence type="ECO:0000256" key="2">
    <source>
        <dbReference type="ARBA" id="ARBA00023015"/>
    </source>
</evidence>
<keyword evidence="5" id="KW-0804">Transcription</keyword>
<dbReference type="Proteomes" id="UP000294257">
    <property type="component" value="Unassembled WGS sequence"/>
</dbReference>
<evidence type="ECO:0000256" key="6">
    <source>
        <dbReference type="SAM" id="MobiDB-lite"/>
    </source>
</evidence>
<dbReference type="GO" id="GO:0003677">
    <property type="term" value="F:DNA binding"/>
    <property type="evidence" value="ECO:0007669"/>
    <property type="project" value="UniProtKB-KW"/>
</dbReference>
<name>A0A4Q7L1J7_9PSEU</name>
<evidence type="ECO:0000256" key="4">
    <source>
        <dbReference type="ARBA" id="ARBA00023125"/>
    </source>
</evidence>
<dbReference type="InterPro" id="IPR014284">
    <property type="entry name" value="RNA_pol_sigma-70_dom"/>
</dbReference>
<dbReference type="InterPro" id="IPR039425">
    <property type="entry name" value="RNA_pol_sigma-70-like"/>
</dbReference>
<feature type="compositionally biased region" description="Basic residues" evidence="6">
    <location>
        <begin position="175"/>
        <end position="185"/>
    </location>
</feature>
<dbReference type="InterPro" id="IPR013325">
    <property type="entry name" value="RNA_pol_sigma_r2"/>
</dbReference>
<dbReference type="EMBL" id="SGWQ01000002">
    <property type="protein sequence ID" value="RZS43057.1"/>
    <property type="molecule type" value="Genomic_DNA"/>
</dbReference>
<feature type="domain" description="RNA polymerase sigma factor 70 region 4 type 2" evidence="8">
    <location>
        <begin position="113"/>
        <end position="163"/>
    </location>
</feature>
<dbReference type="Pfam" id="PF08281">
    <property type="entry name" value="Sigma70_r4_2"/>
    <property type="match status" value="1"/>
</dbReference>
<proteinExistence type="inferred from homology"/>
<evidence type="ECO:0000313" key="10">
    <source>
        <dbReference type="Proteomes" id="UP000294257"/>
    </source>
</evidence>
<evidence type="ECO:0000313" key="9">
    <source>
        <dbReference type="EMBL" id="RZS43057.1"/>
    </source>
</evidence>
<protein>
    <submittedName>
        <fullName evidence="9">RNA polymerase sigma factor (Sigma-70 family)</fullName>
    </submittedName>
</protein>
<dbReference type="SUPFAM" id="SSF88659">
    <property type="entry name" value="Sigma3 and sigma4 domains of RNA polymerase sigma factors"/>
    <property type="match status" value="1"/>
</dbReference>
<dbReference type="AlphaFoldDB" id="A0A4Q7L1J7"/>
<comment type="similarity">
    <text evidence="1">Belongs to the sigma-70 factor family. ECF subfamily.</text>
</comment>
<keyword evidence="3" id="KW-0731">Sigma factor</keyword>
<feature type="region of interest" description="Disordered" evidence="6">
    <location>
        <begin position="161"/>
        <end position="211"/>
    </location>
</feature>
<dbReference type="OrthoDB" id="3608473at2"/>